<dbReference type="PRINTS" id="PR00404">
    <property type="entry name" value="MADSDOMAIN"/>
</dbReference>
<feature type="transmembrane region" description="Helical" evidence="6">
    <location>
        <begin position="67"/>
        <end position="90"/>
    </location>
</feature>
<keyword evidence="6" id="KW-0472">Membrane</keyword>
<evidence type="ECO:0000256" key="5">
    <source>
        <dbReference type="ARBA" id="ARBA00023242"/>
    </source>
</evidence>
<feature type="transmembrane region" description="Helical" evidence="6">
    <location>
        <begin position="35"/>
        <end position="55"/>
    </location>
</feature>
<organism evidence="8 10">
    <name type="scientific">Linum tenue</name>
    <dbReference type="NCBI Taxonomy" id="586396"/>
    <lineage>
        <taxon>Eukaryota</taxon>
        <taxon>Viridiplantae</taxon>
        <taxon>Streptophyta</taxon>
        <taxon>Embryophyta</taxon>
        <taxon>Tracheophyta</taxon>
        <taxon>Spermatophyta</taxon>
        <taxon>Magnoliopsida</taxon>
        <taxon>eudicotyledons</taxon>
        <taxon>Gunneridae</taxon>
        <taxon>Pentapetalae</taxon>
        <taxon>rosids</taxon>
        <taxon>fabids</taxon>
        <taxon>Malpighiales</taxon>
        <taxon>Linaceae</taxon>
        <taxon>Linum</taxon>
    </lineage>
</organism>
<keyword evidence="10" id="KW-1185">Reference proteome</keyword>
<comment type="caution">
    <text evidence="8">The sequence shown here is derived from an EMBL/GenBank/DDBJ whole genome shotgun (WGS) entry which is preliminary data.</text>
</comment>
<gene>
    <name evidence="8" type="ORF">LITE_LOCUS21745</name>
    <name evidence="9" type="ORF">LITE_LOCUS48031</name>
</gene>
<dbReference type="EMBL" id="CAMGYJ010000006">
    <property type="protein sequence ID" value="CAI0428622.1"/>
    <property type="molecule type" value="Genomic_DNA"/>
</dbReference>
<reference evidence="8" key="1">
    <citation type="submission" date="2022-08" db="EMBL/GenBank/DDBJ databases">
        <authorList>
            <person name="Gutierrez-Valencia J."/>
        </authorList>
    </citation>
    <scope>NUCLEOTIDE SEQUENCE</scope>
</reference>
<dbReference type="SMART" id="SM00432">
    <property type="entry name" value="MADS"/>
    <property type="match status" value="1"/>
</dbReference>
<dbReference type="EMBL" id="CAMGYJ010000011">
    <property type="protein sequence ID" value="CAI0556589.1"/>
    <property type="molecule type" value="Genomic_DNA"/>
</dbReference>
<dbReference type="SUPFAM" id="SSF55455">
    <property type="entry name" value="SRF-like"/>
    <property type="match status" value="1"/>
</dbReference>
<dbReference type="Proteomes" id="UP001154282">
    <property type="component" value="Unassembled WGS sequence"/>
</dbReference>
<dbReference type="GO" id="GO:0045944">
    <property type="term" value="P:positive regulation of transcription by RNA polymerase II"/>
    <property type="evidence" value="ECO:0007669"/>
    <property type="project" value="InterPro"/>
</dbReference>
<dbReference type="GO" id="GO:0000977">
    <property type="term" value="F:RNA polymerase II transcription regulatory region sequence-specific DNA binding"/>
    <property type="evidence" value="ECO:0007669"/>
    <property type="project" value="InterPro"/>
</dbReference>
<accession>A0AAV0L2G4</accession>
<keyword evidence="5" id="KW-0539">Nucleus</keyword>
<keyword evidence="6" id="KW-0812">Transmembrane</keyword>
<dbReference type="PANTHER" id="PTHR48019">
    <property type="entry name" value="SERUM RESPONSE FACTOR HOMOLOG"/>
    <property type="match status" value="1"/>
</dbReference>
<keyword evidence="2" id="KW-0805">Transcription regulation</keyword>
<evidence type="ECO:0000256" key="1">
    <source>
        <dbReference type="ARBA" id="ARBA00004123"/>
    </source>
</evidence>
<name>A0AAV0L2G4_9ROSI</name>
<evidence type="ECO:0000313" key="10">
    <source>
        <dbReference type="Proteomes" id="UP001154282"/>
    </source>
</evidence>
<dbReference type="InterPro" id="IPR033896">
    <property type="entry name" value="MEF2-like_N"/>
</dbReference>
<keyword evidence="3" id="KW-0238">DNA-binding</keyword>
<dbReference type="CDD" id="cd00265">
    <property type="entry name" value="MADS_MEF2_like"/>
    <property type="match status" value="1"/>
</dbReference>
<evidence type="ECO:0000256" key="4">
    <source>
        <dbReference type="ARBA" id="ARBA00023163"/>
    </source>
</evidence>
<dbReference type="InterPro" id="IPR050142">
    <property type="entry name" value="MADS-box/MEF2_TF"/>
</dbReference>
<evidence type="ECO:0000256" key="3">
    <source>
        <dbReference type="ARBA" id="ARBA00023125"/>
    </source>
</evidence>
<evidence type="ECO:0000313" key="9">
    <source>
        <dbReference type="EMBL" id="CAI0556589.1"/>
    </source>
</evidence>
<evidence type="ECO:0000256" key="6">
    <source>
        <dbReference type="SAM" id="Phobius"/>
    </source>
</evidence>
<dbReference type="AlphaFoldDB" id="A0AAV0L2G4"/>
<dbReference type="Gene3D" id="3.40.1810.10">
    <property type="entry name" value="Transcription factor, MADS-box"/>
    <property type="match status" value="1"/>
</dbReference>
<keyword evidence="4" id="KW-0804">Transcription</keyword>
<comment type="subcellular location">
    <subcellularLocation>
        <location evidence="1">Nucleus</location>
    </subcellularLocation>
</comment>
<keyword evidence="6" id="KW-1133">Transmembrane helix</keyword>
<dbReference type="PROSITE" id="PS00350">
    <property type="entry name" value="MADS_BOX_1"/>
    <property type="match status" value="1"/>
</dbReference>
<dbReference type="Pfam" id="PF00319">
    <property type="entry name" value="SRF-TF"/>
    <property type="match status" value="1"/>
</dbReference>
<dbReference type="PROSITE" id="PS50066">
    <property type="entry name" value="MADS_BOX_2"/>
    <property type="match status" value="1"/>
</dbReference>
<protein>
    <recommendedName>
        <fullName evidence="7">MADS-box domain-containing protein</fullName>
    </recommendedName>
</protein>
<evidence type="ECO:0000259" key="7">
    <source>
        <dbReference type="PROSITE" id="PS50066"/>
    </source>
</evidence>
<dbReference type="GO" id="GO:0005634">
    <property type="term" value="C:nucleus"/>
    <property type="evidence" value="ECO:0007669"/>
    <property type="project" value="UniProtKB-SubCell"/>
</dbReference>
<evidence type="ECO:0000256" key="2">
    <source>
        <dbReference type="ARBA" id="ARBA00023015"/>
    </source>
</evidence>
<dbReference type="InterPro" id="IPR002100">
    <property type="entry name" value="TF_MADSbox"/>
</dbReference>
<sequence length="121" mass="13622">MGRGKVEMRHIEDKITRQVTFSKRKGGLLKKARELSVLCDVEVALIVFSAGGKLFEFSGGERCVHPLLFFQFLASLFTSILVSLLLNSLLLPLSMISWRWETLHIRLGLERASEGIYSILG</sequence>
<dbReference type="GO" id="GO:0046983">
    <property type="term" value="F:protein dimerization activity"/>
    <property type="evidence" value="ECO:0007669"/>
    <property type="project" value="InterPro"/>
</dbReference>
<feature type="domain" description="MADS-box" evidence="7">
    <location>
        <begin position="1"/>
        <end position="61"/>
    </location>
</feature>
<evidence type="ECO:0000313" key="8">
    <source>
        <dbReference type="EMBL" id="CAI0428622.1"/>
    </source>
</evidence>
<dbReference type="InterPro" id="IPR036879">
    <property type="entry name" value="TF_MADSbox_sf"/>
</dbReference>
<proteinExistence type="predicted"/>